<dbReference type="NCBIfam" id="TIGR00630">
    <property type="entry name" value="uvra"/>
    <property type="match status" value="1"/>
</dbReference>
<protein>
    <recommendedName>
        <fullName evidence="15">UvrABC system protein A</fullName>
    </recommendedName>
    <alternativeName>
        <fullName evidence="16">Excinuclease ABC subunit A</fullName>
    </alternativeName>
</protein>
<evidence type="ECO:0000256" key="15">
    <source>
        <dbReference type="ARBA" id="ARBA00039316"/>
    </source>
</evidence>
<evidence type="ECO:0000256" key="12">
    <source>
        <dbReference type="ARBA" id="ARBA00023125"/>
    </source>
</evidence>
<accession>E0XTQ4</accession>
<dbReference type="SUPFAM" id="SSF52540">
    <property type="entry name" value="P-loop containing nucleoside triphosphate hydrolases"/>
    <property type="match status" value="2"/>
</dbReference>
<keyword evidence="3" id="KW-0479">Metal-binding</keyword>
<evidence type="ECO:0000256" key="7">
    <source>
        <dbReference type="ARBA" id="ARBA00022769"/>
    </source>
</evidence>
<evidence type="ECO:0000256" key="6">
    <source>
        <dbReference type="ARBA" id="ARBA00022763"/>
    </source>
</evidence>
<dbReference type="AlphaFoldDB" id="E0XTQ4"/>
<dbReference type="InterPro" id="IPR013815">
    <property type="entry name" value="ATP_grasp_subdomain_1"/>
</dbReference>
<dbReference type="NCBIfam" id="NF001503">
    <property type="entry name" value="PRK00349.1"/>
    <property type="match status" value="1"/>
</dbReference>
<dbReference type="Gene3D" id="3.30.1490.20">
    <property type="entry name" value="ATP-grasp fold, A domain"/>
    <property type="match status" value="1"/>
</dbReference>
<keyword evidence="13" id="KW-0234">DNA repair</keyword>
<dbReference type="PANTHER" id="PTHR43152">
    <property type="entry name" value="UVRABC SYSTEM PROTEIN A"/>
    <property type="match status" value="1"/>
</dbReference>
<evidence type="ECO:0000256" key="8">
    <source>
        <dbReference type="ARBA" id="ARBA00022771"/>
    </source>
</evidence>
<dbReference type="InterPro" id="IPR003439">
    <property type="entry name" value="ABC_transporter-like_ATP-bd"/>
</dbReference>
<dbReference type="GO" id="GO:0004518">
    <property type="term" value="F:nuclease activity"/>
    <property type="evidence" value="ECO:0007669"/>
    <property type="project" value="UniProtKB-KW"/>
</dbReference>
<feature type="domain" description="ABC transporter" evidence="17">
    <location>
        <begin position="597"/>
        <end position="937"/>
    </location>
</feature>
<dbReference type="GO" id="GO:0008270">
    <property type="term" value="F:zinc ion binding"/>
    <property type="evidence" value="ECO:0007669"/>
    <property type="project" value="UniProtKB-KW"/>
</dbReference>
<evidence type="ECO:0000256" key="13">
    <source>
        <dbReference type="ARBA" id="ARBA00023204"/>
    </source>
</evidence>
<dbReference type="PANTHER" id="PTHR43152:SF3">
    <property type="entry name" value="UVRABC SYSTEM PROTEIN A"/>
    <property type="match status" value="1"/>
</dbReference>
<reference evidence="18" key="1">
    <citation type="journal article" date="2011" name="Environ. Microbiol.">
        <title>Time-series analyses of Monterey Bay coastal microbial picoplankton using a 'genome proxy' microarray.</title>
        <authorList>
            <person name="Rich V.I."/>
            <person name="Pham V.D."/>
            <person name="Eppley J."/>
            <person name="Shi Y."/>
            <person name="DeLong E.F."/>
        </authorList>
    </citation>
    <scope>NUCLEOTIDE SEQUENCE</scope>
</reference>
<evidence type="ECO:0000256" key="4">
    <source>
        <dbReference type="ARBA" id="ARBA00022737"/>
    </source>
</evidence>
<dbReference type="InterPro" id="IPR004602">
    <property type="entry name" value="UvrA"/>
</dbReference>
<comment type="similarity">
    <text evidence="14">Belongs to the ABC transporter superfamily. UvrA family.</text>
</comment>
<sequence>MVSQKDVIAIYGARVHNLKNLDLEIPRNSLVVFTGKSGSGKSSLAFDTIHAEGQRRYLETFNAYARQFIADMQRPDVDKITGLSPVVAIEQKTTSRSPRSTVGTITEIYHYLRLLYARVGLAYSYKSGKKMVRFSDNQIMDLLFKDMAGSSIDILAPIIKSRKGHYAELFNALAKKGYLKVRVDGEIIEIIPSLKLDRYKTHDIEVVIDRLKVIEKNKARLLASLKLAMDDGGDVMMVIDSGDGSVRYFSRSLMCLDTGIAYKNPEPNSFSFNSPKGACPACNGLGKYRVVDKEKIIPNTHLSINNGAIAPIRNRKSEWLIHQLTLIGKKHNFSLSTPFCEISDLGVDAIMYGMQDSLKVNLEVAGISKTHKIDFEGIISFIEDQAKNSHIKSIEKWASKYMSELDCEDCRGSRLNIESSHFRVGEKTIYEVASMDISTLCSWVMSLKYLLNDNELIIAEQIINELNKRLQFIIDVGLSYLSLNRGAKTLSGGEAQRIRLATQIGTQLTNVLYILDEPSIGLHQRDNLKLISSLKRLRDIGNSVIVVEHDRDMIKHADFIVDLGPGAGVHGGEVVSKGDYMTICASNHITAAYLNGVRQIQVPKKRRQGNGKSLSIIGAKGNNLKNIDVSIPLGLFCCITGVSGSGKSTLINETIYPILNQHFFRGEKEPLAYKSVLGLDNIDKVIAVDQSPIGRTPRSNPATYTGVFSDIRALFSTLPESKIRGYKVGRFSFNVLGGRCEECKGGGKKTVEMNFLPDVEVHCDKCNGMRYNRETLEIRFKGKSISDVLNLTIDQAVDFFSKVPSIYQKIKTLQDVGLGYITLGHSATTLSGGEAQRIKLASQLSKRSTGNTFYILDEPTTGLHFEDVQVLLSVINTIVNQGNSVVVIEHNLDVIKVCDYIIDLGKEGGEEGGYILCNGTPEEIVKYNDSYTAGFLLEELNGIIN</sequence>
<evidence type="ECO:0000256" key="11">
    <source>
        <dbReference type="ARBA" id="ARBA00022881"/>
    </source>
</evidence>
<dbReference type="CDD" id="cd03271">
    <property type="entry name" value="ABC_UvrA_II"/>
    <property type="match status" value="1"/>
</dbReference>
<dbReference type="GO" id="GO:0006289">
    <property type="term" value="P:nucleotide-excision repair"/>
    <property type="evidence" value="ECO:0007669"/>
    <property type="project" value="InterPro"/>
</dbReference>
<keyword evidence="7" id="KW-0228">DNA excision</keyword>
<dbReference type="PROSITE" id="PS50893">
    <property type="entry name" value="ABC_TRANSPORTER_2"/>
    <property type="match status" value="1"/>
</dbReference>
<keyword evidence="9" id="KW-0862">Zinc</keyword>
<dbReference type="Gene3D" id="1.10.8.280">
    <property type="entry name" value="ABC transporter ATPase domain-like"/>
    <property type="match status" value="1"/>
</dbReference>
<dbReference type="GO" id="GO:0009380">
    <property type="term" value="C:excinuclease repair complex"/>
    <property type="evidence" value="ECO:0007669"/>
    <property type="project" value="InterPro"/>
</dbReference>
<evidence type="ECO:0000313" key="18">
    <source>
        <dbReference type="EMBL" id="ADI17795.1"/>
    </source>
</evidence>
<dbReference type="InterPro" id="IPR041102">
    <property type="entry name" value="UvrA_inter"/>
</dbReference>
<evidence type="ECO:0000256" key="2">
    <source>
        <dbReference type="ARBA" id="ARBA00022490"/>
    </source>
</evidence>
<dbReference type="Gene3D" id="3.40.50.300">
    <property type="entry name" value="P-loop containing nucleotide triphosphate hydrolases"/>
    <property type="match status" value="2"/>
</dbReference>
<evidence type="ECO:0000256" key="14">
    <source>
        <dbReference type="ARBA" id="ARBA00038000"/>
    </source>
</evidence>
<dbReference type="InterPro" id="IPR017871">
    <property type="entry name" value="ABC_transporter-like_CS"/>
</dbReference>
<keyword evidence="8" id="KW-0863">Zinc-finger</keyword>
<dbReference type="GO" id="GO:0005524">
    <property type="term" value="F:ATP binding"/>
    <property type="evidence" value="ECO:0007669"/>
    <property type="project" value="UniProtKB-KW"/>
</dbReference>
<evidence type="ECO:0000259" key="17">
    <source>
        <dbReference type="PROSITE" id="PS50893"/>
    </source>
</evidence>
<dbReference type="Gene3D" id="1.20.1580.10">
    <property type="entry name" value="ABC transporter ATPase like domain"/>
    <property type="match status" value="2"/>
</dbReference>
<evidence type="ECO:0000256" key="10">
    <source>
        <dbReference type="ARBA" id="ARBA00022840"/>
    </source>
</evidence>
<keyword evidence="10" id="KW-0067">ATP-binding</keyword>
<comment type="subcellular location">
    <subcellularLocation>
        <location evidence="1">Cytoplasm</location>
    </subcellularLocation>
</comment>
<evidence type="ECO:0000256" key="9">
    <source>
        <dbReference type="ARBA" id="ARBA00022833"/>
    </source>
</evidence>
<evidence type="ECO:0000256" key="3">
    <source>
        <dbReference type="ARBA" id="ARBA00022723"/>
    </source>
</evidence>
<dbReference type="GO" id="GO:0016887">
    <property type="term" value="F:ATP hydrolysis activity"/>
    <property type="evidence" value="ECO:0007669"/>
    <property type="project" value="InterPro"/>
</dbReference>
<dbReference type="Pfam" id="PF17755">
    <property type="entry name" value="UvrA_DNA-bind"/>
    <property type="match status" value="1"/>
</dbReference>
<dbReference type="EMBL" id="GU474874">
    <property type="protein sequence ID" value="ADI17795.1"/>
    <property type="molecule type" value="Genomic_DNA"/>
</dbReference>
<keyword evidence="12" id="KW-0238">DNA-binding</keyword>
<keyword evidence="2" id="KW-0963">Cytoplasm</keyword>
<evidence type="ECO:0000256" key="1">
    <source>
        <dbReference type="ARBA" id="ARBA00004496"/>
    </source>
</evidence>
<keyword evidence="6" id="KW-0227">DNA damage</keyword>
<keyword evidence="4" id="KW-0677">Repeat</keyword>
<dbReference type="InterPro" id="IPR041552">
    <property type="entry name" value="UvrA_DNA-bd"/>
</dbReference>
<name>E0XTQ4_9SPHI</name>
<proteinExistence type="inferred from homology"/>
<dbReference type="PROSITE" id="PS00211">
    <property type="entry name" value="ABC_TRANSPORTER_1"/>
    <property type="match status" value="2"/>
</dbReference>
<evidence type="ECO:0000256" key="5">
    <source>
        <dbReference type="ARBA" id="ARBA00022741"/>
    </source>
</evidence>
<keyword evidence="11" id="KW-0267">Excision nuclease</keyword>
<organism evidence="18">
    <name type="scientific">uncultured Sphingobacteriales bacterium HF0130_33B19</name>
    <dbReference type="NCBI Taxonomy" id="710991"/>
    <lineage>
        <taxon>Bacteria</taxon>
        <taxon>Pseudomonadati</taxon>
        <taxon>Bacteroidota</taxon>
        <taxon>Sphingobacteriia</taxon>
        <taxon>Sphingobacteriales</taxon>
        <taxon>environmental samples</taxon>
    </lineage>
</organism>
<keyword evidence="5" id="KW-0547">Nucleotide-binding</keyword>
<evidence type="ECO:0000256" key="16">
    <source>
        <dbReference type="ARBA" id="ARBA00042156"/>
    </source>
</evidence>
<dbReference type="GO" id="GO:0003677">
    <property type="term" value="F:DNA binding"/>
    <property type="evidence" value="ECO:0007669"/>
    <property type="project" value="UniProtKB-KW"/>
</dbReference>
<dbReference type="GO" id="GO:0005737">
    <property type="term" value="C:cytoplasm"/>
    <property type="evidence" value="ECO:0007669"/>
    <property type="project" value="UniProtKB-SubCell"/>
</dbReference>
<dbReference type="InterPro" id="IPR027417">
    <property type="entry name" value="P-loop_NTPase"/>
</dbReference>
<dbReference type="Pfam" id="PF17760">
    <property type="entry name" value="UvrA_inter"/>
    <property type="match status" value="1"/>
</dbReference>